<evidence type="ECO:0000259" key="2">
    <source>
        <dbReference type="Pfam" id="PF03795"/>
    </source>
</evidence>
<keyword evidence="4" id="KW-1185">Reference proteome</keyword>
<dbReference type="PANTHER" id="PTHR35174:SF3">
    <property type="entry name" value="BLL7171 PROTEIN"/>
    <property type="match status" value="1"/>
</dbReference>
<dbReference type="Pfam" id="PF03795">
    <property type="entry name" value="YCII"/>
    <property type="match status" value="1"/>
</dbReference>
<comment type="caution">
    <text evidence="3">The sequence shown here is derived from an EMBL/GenBank/DDBJ whole genome shotgun (WGS) entry which is preliminary data.</text>
</comment>
<gene>
    <name evidence="3" type="ORF">GCM10022224_049780</name>
</gene>
<comment type="similarity">
    <text evidence="1">Belongs to the YciI family.</text>
</comment>
<dbReference type="RefSeq" id="WP_344882619.1">
    <property type="nucleotide sequence ID" value="NZ_BAAAZP010000091.1"/>
</dbReference>
<dbReference type="Gene3D" id="3.30.70.1060">
    <property type="entry name" value="Dimeric alpha+beta barrel"/>
    <property type="match status" value="1"/>
</dbReference>
<dbReference type="InterPro" id="IPR005545">
    <property type="entry name" value="YCII"/>
</dbReference>
<evidence type="ECO:0000256" key="1">
    <source>
        <dbReference type="ARBA" id="ARBA00007689"/>
    </source>
</evidence>
<organism evidence="3 4">
    <name type="scientific">Nonomuraea antimicrobica</name>
    <dbReference type="NCBI Taxonomy" id="561173"/>
    <lineage>
        <taxon>Bacteria</taxon>
        <taxon>Bacillati</taxon>
        <taxon>Actinomycetota</taxon>
        <taxon>Actinomycetes</taxon>
        <taxon>Streptosporangiales</taxon>
        <taxon>Streptosporangiaceae</taxon>
        <taxon>Nonomuraea</taxon>
    </lineage>
</organism>
<dbReference type="Proteomes" id="UP001500902">
    <property type="component" value="Unassembled WGS sequence"/>
</dbReference>
<protein>
    <submittedName>
        <fullName evidence="3">YciI family protein</fullName>
    </submittedName>
</protein>
<reference evidence="4" key="1">
    <citation type="journal article" date="2019" name="Int. J. Syst. Evol. Microbiol.">
        <title>The Global Catalogue of Microorganisms (GCM) 10K type strain sequencing project: providing services to taxonomists for standard genome sequencing and annotation.</title>
        <authorList>
            <consortium name="The Broad Institute Genomics Platform"/>
            <consortium name="The Broad Institute Genome Sequencing Center for Infectious Disease"/>
            <person name="Wu L."/>
            <person name="Ma J."/>
        </authorList>
    </citation>
    <scope>NUCLEOTIDE SEQUENCE [LARGE SCALE GENOMIC DNA]</scope>
    <source>
        <strain evidence="4">JCM 16904</strain>
    </source>
</reference>
<dbReference type="SUPFAM" id="SSF54909">
    <property type="entry name" value="Dimeric alpha+beta barrel"/>
    <property type="match status" value="1"/>
</dbReference>
<dbReference type="EMBL" id="BAAAZP010000091">
    <property type="protein sequence ID" value="GAA3679591.1"/>
    <property type="molecule type" value="Genomic_DNA"/>
</dbReference>
<name>A0ABP7C861_9ACTN</name>
<evidence type="ECO:0000313" key="3">
    <source>
        <dbReference type="EMBL" id="GAA3679591.1"/>
    </source>
</evidence>
<feature type="domain" description="YCII-related" evidence="2">
    <location>
        <begin position="1"/>
        <end position="125"/>
    </location>
</feature>
<evidence type="ECO:0000313" key="4">
    <source>
        <dbReference type="Proteomes" id="UP001500902"/>
    </source>
</evidence>
<sequence>MKYLLMIYTNPRTWGHPSFLRAAEAETMSQDEHEEMSEQFEALMKEIVESGELVGGEALAAPVHTRTVRVREGTPVTTDGPYVEAKEQLAGFFVVDCESPERAYEIAARFPDARFAAVEVHPIMNLSAQEM</sequence>
<proteinExistence type="inferred from homology"/>
<dbReference type="PANTHER" id="PTHR35174">
    <property type="entry name" value="BLL7171 PROTEIN-RELATED"/>
    <property type="match status" value="1"/>
</dbReference>
<dbReference type="InterPro" id="IPR011008">
    <property type="entry name" value="Dimeric_a/b-barrel"/>
</dbReference>
<accession>A0ABP7C861</accession>